<dbReference type="EMBL" id="CP026995">
    <property type="protein sequence ID" value="QLH07366.1"/>
    <property type="molecule type" value="Genomic_DNA"/>
</dbReference>
<evidence type="ECO:0000256" key="1">
    <source>
        <dbReference type="SAM" id="Phobius"/>
    </source>
</evidence>
<gene>
    <name evidence="2" type="ORF">C5F50_10010</name>
</gene>
<dbReference type="Proteomes" id="UP000509478">
    <property type="component" value="Chromosome"/>
</dbReference>
<name>A0A7D5M543_9ARCH</name>
<feature type="transmembrane region" description="Helical" evidence="1">
    <location>
        <begin position="104"/>
        <end position="121"/>
    </location>
</feature>
<feature type="transmembrane region" description="Helical" evidence="1">
    <location>
        <begin position="14"/>
        <end position="38"/>
    </location>
</feature>
<feature type="transmembrane region" description="Helical" evidence="1">
    <location>
        <begin position="133"/>
        <end position="150"/>
    </location>
</feature>
<dbReference type="RefSeq" id="WP_179371243.1">
    <property type="nucleotide sequence ID" value="NZ_CP026995.1"/>
</dbReference>
<accession>A0A7D5M543</accession>
<dbReference type="GeneID" id="56068443"/>
<evidence type="ECO:0000313" key="3">
    <source>
        <dbReference type="Proteomes" id="UP000509478"/>
    </source>
</evidence>
<keyword evidence="1" id="KW-0472">Membrane</keyword>
<keyword evidence="1" id="KW-1133">Transmembrane helix</keyword>
<protein>
    <submittedName>
        <fullName evidence="2">Uncharacterized protein</fullName>
    </submittedName>
</protein>
<keyword evidence="1" id="KW-0812">Transmembrane</keyword>
<evidence type="ECO:0000313" key="2">
    <source>
        <dbReference type="EMBL" id="QLH07366.1"/>
    </source>
</evidence>
<keyword evidence="3" id="KW-1185">Reference proteome</keyword>
<dbReference type="AlphaFoldDB" id="A0A7D5M543"/>
<sequence>MKTRFQKQSRESKIIYFVVGLFLLNAFGMIPVGIMGAYTAEPMKITSSKILEDGSIEEVTSMMYYHERLSEGVQNHVYEFFRYSLPVTLTGYFLVIVPDFSYDYVGILVWILSFISIPLVMKYTSKFPIWKRFVFVYFIAVQISGMWALSHVNFECISFIDYPIRPGPPCGV</sequence>
<organism evidence="2 3">
    <name type="scientific">Nitrosopumilus ureiphilus</name>
    <dbReference type="NCBI Taxonomy" id="1470067"/>
    <lineage>
        <taxon>Archaea</taxon>
        <taxon>Nitrososphaerota</taxon>
        <taxon>Nitrososphaeria</taxon>
        <taxon>Nitrosopumilales</taxon>
        <taxon>Nitrosopumilaceae</taxon>
        <taxon>Nitrosopumilus</taxon>
    </lineage>
</organism>
<dbReference type="OrthoDB" id="375060at2157"/>
<dbReference type="KEGG" id="nue:C5F50_10010"/>
<reference evidence="2 3" key="1">
    <citation type="submission" date="2018-02" db="EMBL/GenBank/DDBJ databases">
        <title>Complete genome of Nitrosopumilus ureaphilus PS0.</title>
        <authorList>
            <person name="Qin W."/>
            <person name="Zheng Y."/>
            <person name="Stahl D.A."/>
        </authorList>
    </citation>
    <scope>NUCLEOTIDE SEQUENCE [LARGE SCALE GENOMIC DNA]</scope>
    <source>
        <strain evidence="2 3">PS0</strain>
    </source>
</reference>
<proteinExistence type="predicted"/>